<dbReference type="Gene3D" id="2.60.40.1930">
    <property type="match status" value="1"/>
</dbReference>
<accession>A0ABV0R8A2</accession>
<proteinExistence type="predicted"/>
<dbReference type="EMBL" id="JAHRIN010035184">
    <property type="protein sequence ID" value="MEQ2203918.1"/>
    <property type="molecule type" value="Genomic_DNA"/>
</dbReference>
<reference evidence="1 2" key="1">
    <citation type="submission" date="2021-06" db="EMBL/GenBank/DDBJ databases">
        <authorList>
            <person name="Palmer J.M."/>
        </authorList>
    </citation>
    <scope>NUCLEOTIDE SEQUENCE [LARGE SCALE GENOMIC DNA]</scope>
    <source>
        <strain evidence="1 2">XC_2019</strain>
        <tissue evidence="1">Muscle</tissue>
    </source>
</reference>
<gene>
    <name evidence="1" type="ORF">XENOCAPTIV_005317</name>
</gene>
<evidence type="ECO:0000313" key="2">
    <source>
        <dbReference type="Proteomes" id="UP001434883"/>
    </source>
</evidence>
<protein>
    <submittedName>
        <fullName evidence="1">Uncharacterized protein</fullName>
    </submittedName>
</protein>
<feature type="non-terminal residue" evidence="1">
    <location>
        <position position="1"/>
    </location>
</feature>
<keyword evidence="2" id="KW-1185">Reference proteome</keyword>
<name>A0ABV0R8A2_9TELE</name>
<sequence length="68" mass="7517">DPNSNRIAQWLNQTIGDGILDMSHASIPEAAQGTYTISVVTDKGEEISHNFDIKEYGEVWGDLEQHSS</sequence>
<evidence type="ECO:0000313" key="1">
    <source>
        <dbReference type="EMBL" id="MEQ2203918.1"/>
    </source>
</evidence>
<organism evidence="1 2">
    <name type="scientific">Xenoophorus captivus</name>
    <dbReference type="NCBI Taxonomy" id="1517983"/>
    <lineage>
        <taxon>Eukaryota</taxon>
        <taxon>Metazoa</taxon>
        <taxon>Chordata</taxon>
        <taxon>Craniata</taxon>
        <taxon>Vertebrata</taxon>
        <taxon>Euteleostomi</taxon>
        <taxon>Actinopterygii</taxon>
        <taxon>Neopterygii</taxon>
        <taxon>Teleostei</taxon>
        <taxon>Neoteleostei</taxon>
        <taxon>Acanthomorphata</taxon>
        <taxon>Ovalentaria</taxon>
        <taxon>Atherinomorphae</taxon>
        <taxon>Cyprinodontiformes</taxon>
        <taxon>Goodeidae</taxon>
        <taxon>Xenoophorus</taxon>
    </lineage>
</organism>
<dbReference type="Proteomes" id="UP001434883">
    <property type="component" value="Unassembled WGS sequence"/>
</dbReference>
<comment type="caution">
    <text evidence="1">The sequence shown here is derived from an EMBL/GenBank/DDBJ whole genome shotgun (WGS) entry which is preliminary data.</text>
</comment>